<dbReference type="InterPro" id="IPR036387">
    <property type="entry name" value="Neurhyp_horm_dom_sf"/>
</dbReference>
<dbReference type="AlphaFoldDB" id="A0AAD5L1P4"/>
<dbReference type="InterPro" id="IPR022423">
    <property type="entry name" value="Neurohypophysial_hormone_CS"/>
</dbReference>
<sequence length="138" mass="14778">MAALWTLCLIAFSILEMTMPSAAKPCFITNCPPGGKRSGHVSEDPSSFQCASCGPGGKGTCFGANLCCGSEFGCFFKTNETNICLLNNLKSPRSCDERFWQIYFKSAPCSLNGDKLDGICVADRLCCSLGQCKPNFAC</sequence>
<organism evidence="5 6">
    <name type="scientific">Daphnia sinensis</name>
    <dbReference type="NCBI Taxonomy" id="1820382"/>
    <lineage>
        <taxon>Eukaryota</taxon>
        <taxon>Metazoa</taxon>
        <taxon>Ecdysozoa</taxon>
        <taxon>Arthropoda</taxon>
        <taxon>Crustacea</taxon>
        <taxon>Branchiopoda</taxon>
        <taxon>Diplostraca</taxon>
        <taxon>Cladocera</taxon>
        <taxon>Anomopoda</taxon>
        <taxon>Daphniidae</taxon>
        <taxon>Daphnia</taxon>
        <taxon>Daphnia similis group</taxon>
    </lineage>
</organism>
<evidence type="ECO:0000256" key="1">
    <source>
        <dbReference type="ARBA" id="ARBA00007369"/>
    </source>
</evidence>
<accession>A0AAD5L1P4</accession>
<keyword evidence="2 4" id="KW-0732">Signal</keyword>
<evidence type="ECO:0000313" key="6">
    <source>
        <dbReference type="Proteomes" id="UP000820818"/>
    </source>
</evidence>
<dbReference type="GO" id="GO:0005185">
    <property type="term" value="F:neurohypophyseal hormone activity"/>
    <property type="evidence" value="ECO:0007669"/>
    <property type="project" value="InterPro"/>
</dbReference>
<proteinExistence type="inferred from homology"/>
<dbReference type="InterPro" id="IPR000981">
    <property type="entry name" value="Neurhyp_horm"/>
</dbReference>
<evidence type="ECO:0000256" key="2">
    <source>
        <dbReference type="ARBA" id="ARBA00022729"/>
    </source>
</evidence>
<dbReference type="Pfam" id="PF00184">
    <property type="entry name" value="Hormone_5"/>
    <property type="match status" value="1"/>
</dbReference>
<dbReference type="PANTHER" id="PTHR11681:SF5">
    <property type="entry name" value="ISOTOCIN"/>
    <property type="match status" value="1"/>
</dbReference>
<dbReference type="Gene3D" id="2.60.9.10">
    <property type="entry name" value="Neurohypophysial hormone domain"/>
    <property type="match status" value="1"/>
</dbReference>
<dbReference type="PRINTS" id="PR00831">
    <property type="entry name" value="NEUROPHYSIN"/>
</dbReference>
<dbReference type="GO" id="GO:0030141">
    <property type="term" value="C:secretory granule"/>
    <property type="evidence" value="ECO:0007669"/>
    <property type="project" value="TreeGrafter"/>
</dbReference>
<dbReference type="GO" id="GO:0007218">
    <property type="term" value="P:neuropeptide signaling pathway"/>
    <property type="evidence" value="ECO:0007669"/>
    <property type="project" value="UniProtKB-KW"/>
</dbReference>
<comment type="caution">
    <text evidence="5">The sequence shown here is derived from an EMBL/GenBank/DDBJ whole genome shotgun (WGS) entry which is preliminary data.</text>
</comment>
<evidence type="ECO:0000256" key="3">
    <source>
        <dbReference type="ARBA" id="ARBA00023157"/>
    </source>
</evidence>
<feature type="chain" id="PRO_5042046904" evidence="4">
    <location>
        <begin position="24"/>
        <end position="138"/>
    </location>
</feature>
<dbReference type="SMART" id="SM00003">
    <property type="entry name" value="NH"/>
    <property type="match status" value="1"/>
</dbReference>
<evidence type="ECO:0000256" key="4">
    <source>
        <dbReference type="SAM" id="SignalP"/>
    </source>
</evidence>
<feature type="signal peptide" evidence="4">
    <location>
        <begin position="1"/>
        <end position="23"/>
    </location>
</feature>
<dbReference type="Proteomes" id="UP000820818">
    <property type="component" value="Linkage Group LG8"/>
</dbReference>
<dbReference type="GO" id="GO:0005615">
    <property type="term" value="C:extracellular space"/>
    <property type="evidence" value="ECO:0007669"/>
    <property type="project" value="TreeGrafter"/>
</dbReference>
<keyword evidence="3" id="KW-1015">Disulfide bond</keyword>
<evidence type="ECO:0000313" key="5">
    <source>
        <dbReference type="EMBL" id="KAI9554063.1"/>
    </source>
</evidence>
<dbReference type="EMBL" id="WJBH02000008">
    <property type="protein sequence ID" value="KAI9554063.1"/>
    <property type="molecule type" value="Genomic_DNA"/>
</dbReference>
<dbReference type="PANTHER" id="PTHR11681">
    <property type="entry name" value="NEUROPHYSIN"/>
    <property type="match status" value="1"/>
</dbReference>
<comment type="similarity">
    <text evidence="1">Belongs to the vasopressin/oxytocin family.</text>
</comment>
<protein>
    <submittedName>
        <fullName evidence="5">Vasopressin-like neuropeptide preprohormone</fullName>
    </submittedName>
</protein>
<dbReference type="PROSITE" id="PS00264">
    <property type="entry name" value="NEUROHYPOPHYS_HORM"/>
    <property type="match status" value="1"/>
</dbReference>
<keyword evidence="5" id="KW-0527">Neuropeptide</keyword>
<gene>
    <name evidence="5" type="ORF">GHT06_019335</name>
</gene>
<keyword evidence="6" id="KW-1185">Reference proteome</keyword>
<dbReference type="SUPFAM" id="SSF49606">
    <property type="entry name" value="Neurophysin II"/>
    <property type="match status" value="1"/>
</dbReference>
<name>A0AAD5L1P4_9CRUS</name>
<reference evidence="5 6" key="1">
    <citation type="submission" date="2022-05" db="EMBL/GenBank/DDBJ databases">
        <title>A multi-omics perspective on studying reproductive biology in Daphnia sinensis.</title>
        <authorList>
            <person name="Jia J."/>
        </authorList>
    </citation>
    <scope>NUCLEOTIDE SEQUENCE [LARGE SCALE GENOMIC DNA]</scope>
    <source>
        <strain evidence="5 6">WSL</strain>
    </source>
</reference>